<gene>
    <name evidence="5" type="primary">LOC116048002</name>
</gene>
<dbReference type="Gene3D" id="2.40.50.40">
    <property type="match status" value="1"/>
</dbReference>
<dbReference type="InterPro" id="IPR017984">
    <property type="entry name" value="Chromo_dom_subgr"/>
</dbReference>
<feature type="region of interest" description="Disordered" evidence="3">
    <location>
        <begin position="104"/>
        <end position="149"/>
    </location>
</feature>
<name>A0A8C9ZDV5_SANLU</name>
<reference evidence="5" key="2">
    <citation type="submission" date="2025-09" db="UniProtKB">
        <authorList>
            <consortium name="Ensembl"/>
        </authorList>
    </citation>
    <scope>IDENTIFICATION</scope>
</reference>
<protein>
    <submittedName>
        <fullName evidence="5">Chromobox 1</fullName>
    </submittedName>
</protein>
<sequence length="190" mass="22048">TGQKEPSADVKLATVGAKKDKKAEEEEEQPAALKEEEEEEEVQPAAVKEEEEEYEVEKILDHRVVNGRVEFLLKLKGFSDEDNTWELQDNLDCPDLIAEYMQKHKEKEEKKKEGKRKVVSETSGDSEERGSKRKKEEVSEGKRLLQTEESQKSNLNINECTQRVSQMSFRIYIEMTLHIAIYTCIYIHVK</sequence>
<evidence type="ECO:0000259" key="4">
    <source>
        <dbReference type="PROSITE" id="PS50013"/>
    </source>
</evidence>
<dbReference type="InterPro" id="IPR016197">
    <property type="entry name" value="Chromo-like_dom_sf"/>
</dbReference>
<dbReference type="Pfam" id="PF00385">
    <property type="entry name" value="Chromo"/>
    <property type="match status" value="1"/>
</dbReference>
<dbReference type="PROSITE" id="PS50013">
    <property type="entry name" value="CHROMO_2"/>
    <property type="match status" value="1"/>
</dbReference>
<feature type="region of interest" description="Disordered" evidence="3">
    <location>
        <begin position="1"/>
        <end position="54"/>
    </location>
</feature>
<keyword evidence="6" id="KW-1185">Reference proteome</keyword>
<dbReference type="InterPro" id="IPR000953">
    <property type="entry name" value="Chromo/chromo_shadow_dom"/>
</dbReference>
<dbReference type="InterPro" id="IPR023780">
    <property type="entry name" value="Chromo_domain"/>
</dbReference>
<feature type="compositionally biased region" description="Basic and acidic residues" evidence="3">
    <location>
        <begin position="104"/>
        <end position="119"/>
    </location>
</feature>
<evidence type="ECO:0000256" key="2">
    <source>
        <dbReference type="ARBA" id="ARBA00023242"/>
    </source>
</evidence>
<dbReference type="Proteomes" id="UP000694568">
    <property type="component" value="Unplaced"/>
</dbReference>
<evidence type="ECO:0000313" key="6">
    <source>
        <dbReference type="Proteomes" id="UP000694568"/>
    </source>
</evidence>
<dbReference type="GO" id="GO:0005634">
    <property type="term" value="C:nucleus"/>
    <property type="evidence" value="ECO:0007669"/>
    <property type="project" value="UniProtKB-SubCell"/>
</dbReference>
<feature type="domain" description="Chromo" evidence="4">
    <location>
        <begin position="54"/>
        <end position="112"/>
    </location>
</feature>
<dbReference type="InterPro" id="IPR051219">
    <property type="entry name" value="Heterochromatin_chromo-domain"/>
</dbReference>
<feature type="compositionally biased region" description="Acidic residues" evidence="3">
    <location>
        <begin position="25"/>
        <end position="42"/>
    </location>
</feature>
<dbReference type="Ensembl" id="ENSSLUT00000037792.1">
    <property type="protein sequence ID" value="ENSSLUP00000036650.1"/>
    <property type="gene ID" value="ENSSLUG00000016375.1"/>
</dbReference>
<feature type="compositionally biased region" description="Basic and acidic residues" evidence="3">
    <location>
        <begin position="126"/>
        <end position="149"/>
    </location>
</feature>
<dbReference type="SUPFAM" id="SSF54160">
    <property type="entry name" value="Chromo domain-like"/>
    <property type="match status" value="1"/>
</dbReference>
<evidence type="ECO:0000313" key="5">
    <source>
        <dbReference type="Ensembl" id="ENSSLUP00000036650.1"/>
    </source>
</evidence>
<keyword evidence="2" id="KW-0539">Nucleus</keyword>
<dbReference type="GeneTree" id="ENSGT00940000154152"/>
<dbReference type="PRINTS" id="PR00504">
    <property type="entry name" value="CHROMODOMAIN"/>
</dbReference>
<accession>A0A8C9ZDV5</accession>
<evidence type="ECO:0000256" key="3">
    <source>
        <dbReference type="SAM" id="MobiDB-lite"/>
    </source>
</evidence>
<comment type="subcellular location">
    <subcellularLocation>
        <location evidence="1">Nucleus</location>
    </subcellularLocation>
</comment>
<dbReference type="AlphaFoldDB" id="A0A8C9ZDV5"/>
<dbReference type="PANTHER" id="PTHR22812">
    <property type="entry name" value="CHROMOBOX PROTEIN"/>
    <property type="match status" value="1"/>
</dbReference>
<reference evidence="5" key="1">
    <citation type="submission" date="2025-08" db="UniProtKB">
        <authorList>
            <consortium name="Ensembl"/>
        </authorList>
    </citation>
    <scope>IDENTIFICATION</scope>
</reference>
<dbReference type="SMART" id="SM00298">
    <property type="entry name" value="CHROMO"/>
    <property type="match status" value="1"/>
</dbReference>
<evidence type="ECO:0000256" key="1">
    <source>
        <dbReference type="ARBA" id="ARBA00004123"/>
    </source>
</evidence>
<proteinExistence type="predicted"/>
<organism evidence="5 6">
    <name type="scientific">Sander lucioperca</name>
    <name type="common">Pike-perch</name>
    <name type="synonym">Perca lucioperca</name>
    <dbReference type="NCBI Taxonomy" id="283035"/>
    <lineage>
        <taxon>Eukaryota</taxon>
        <taxon>Metazoa</taxon>
        <taxon>Chordata</taxon>
        <taxon>Craniata</taxon>
        <taxon>Vertebrata</taxon>
        <taxon>Euteleostomi</taxon>
        <taxon>Actinopterygii</taxon>
        <taxon>Neopterygii</taxon>
        <taxon>Teleostei</taxon>
        <taxon>Neoteleostei</taxon>
        <taxon>Acanthomorphata</taxon>
        <taxon>Eupercaria</taxon>
        <taxon>Perciformes</taxon>
        <taxon>Percoidei</taxon>
        <taxon>Percidae</taxon>
        <taxon>Luciopercinae</taxon>
        <taxon>Sander</taxon>
    </lineage>
</organism>